<proteinExistence type="inferred from homology"/>
<evidence type="ECO:0000313" key="7">
    <source>
        <dbReference type="EMBL" id="KAJ8543420.1"/>
    </source>
</evidence>
<evidence type="ECO:0000256" key="1">
    <source>
        <dbReference type="ARBA" id="ARBA00009995"/>
    </source>
</evidence>
<organism evidence="7 8">
    <name type="scientific">Anisodus acutangulus</name>
    <dbReference type="NCBI Taxonomy" id="402998"/>
    <lineage>
        <taxon>Eukaryota</taxon>
        <taxon>Viridiplantae</taxon>
        <taxon>Streptophyta</taxon>
        <taxon>Embryophyta</taxon>
        <taxon>Tracheophyta</taxon>
        <taxon>Spermatophyta</taxon>
        <taxon>Magnoliopsida</taxon>
        <taxon>eudicotyledons</taxon>
        <taxon>Gunneridae</taxon>
        <taxon>Pentapetalae</taxon>
        <taxon>asterids</taxon>
        <taxon>lamiids</taxon>
        <taxon>Solanales</taxon>
        <taxon>Solanaceae</taxon>
        <taxon>Solanoideae</taxon>
        <taxon>Hyoscyameae</taxon>
        <taxon>Anisodus</taxon>
    </lineage>
</organism>
<dbReference type="GO" id="GO:0016138">
    <property type="term" value="P:glycoside biosynthetic process"/>
    <property type="evidence" value="ECO:0007669"/>
    <property type="project" value="UniProtKB-ARBA"/>
</dbReference>
<keyword evidence="3 4" id="KW-0808">Transferase</keyword>
<comment type="similarity">
    <text evidence="1 4">Belongs to the UDP-glycosyltransferase family.</text>
</comment>
<sequence>MAADGEHRNLKILMLPYLAYGHITPFLELAKKLSDRGFSIDLCSTPINLSFIKDKVPEKYSSSIQLVELHLPNLPELPPHYHTTNGLPQHLKQTLFKALKMAKPQFYQILSAQKYDLLIYDIMLLWSARVASTLNIPSIKFYTVNAAVFCFFFHFYYKPGEEFPFPALYLREYEQEKMTHEVVDDAEEEVDRDNITESDKFVLVDSSREIDAKYMDYISETGQAKVVPIGTKFHQDHVVNRDADNMEIELIIKWLGKKKEHSTVFVSFGSEYFLTKEEMEEIAYGLELSNVDFIWVVRFQKGGGQVNKLEDALPQGFVERIGEKGKIVEGWAPQERILKHPNIGAFVTHCGWNSTLESIEFGVPIIAMPMLYDQPLNARLVVEIGVAVEVPRDGNGKLHRVNIAENIKHVIGEEIGQNLRKKVTSLGDNVRLRRGEEMDGVVEVIKQLCDKTDQSKNGLT</sequence>
<evidence type="ECO:0000313" key="8">
    <source>
        <dbReference type="Proteomes" id="UP001152561"/>
    </source>
</evidence>
<accession>A0A9Q1LU92</accession>
<dbReference type="Pfam" id="PF26168">
    <property type="entry name" value="Glyco_transf_N"/>
    <property type="match status" value="1"/>
</dbReference>
<dbReference type="EC" id="2.4.1.-" evidence="5"/>
<feature type="domain" description="Glycosyltransferase N-terminal" evidence="6">
    <location>
        <begin position="11"/>
        <end position="224"/>
    </location>
</feature>
<protein>
    <recommendedName>
        <fullName evidence="5">Glycosyltransferase</fullName>
        <ecNumber evidence="5">2.4.1.-</ecNumber>
    </recommendedName>
</protein>
<keyword evidence="2 4" id="KW-0328">Glycosyltransferase</keyword>
<dbReference type="InterPro" id="IPR058980">
    <property type="entry name" value="Glyco_transf_N"/>
</dbReference>
<dbReference type="EMBL" id="JAJAGQ010000014">
    <property type="protein sequence ID" value="KAJ8543420.1"/>
    <property type="molecule type" value="Genomic_DNA"/>
</dbReference>
<gene>
    <name evidence="7" type="ORF">K7X08_005943</name>
</gene>
<evidence type="ECO:0000256" key="3">
    <source>
        <dbReference type="ARBA" id="ARBA00022679"/>
    </source>
</evidence>
<dbReference type="InterPro" id="IPR002213">
    <property type="entry name" value="UDP_glucos_trans"/>
</dbReference>
<dbReference type="SUPFAM" id="SSF53756">
    <property type="entry name" value="UDP-Glycosyltransferase/glycogen phosphorylase"/>
    <property type="match status" value="1"/>
</dbReference>
<evidence type="ECO:0000259" key="6">
    <source>
        <dbReference type="Pfam" id="PF26168"/>
    </source>
</evidence>
<dbReference type="PROSITE" id="PS00375">
    <property type="entry name" value="UDPGT"/>
    <property type="match status" value="1"/>
</dbReference>
<dbReference type="AlphaFoldDB" id="A0A9Q1LU92"/>
<reference evidence="8" key="1">
    <citation type="journal article" date="2023" name="Proc. Natl. Acad. Sci. U.S.A.">
        <title>Genomic and structural basis for evolution of tropane alkaloid biosynthesis.</title>
        <authorList>
            <person name="Wanga Y.-J."/>
            <person name="Taina T."/>
            <person name="Yua J.-Y."/>
            <person name="Lia J."/>
            <person name="Xua B."/>
            <person name="Chenc J."/>
            <person name="D'Auriad J.C."/>
            <person name="Huanga J.-P."/>
            <person name="Huanga S.-X."/>
        </authorList>
    </citation>
    <scope>NUCLEOTIDE SEQUENCE [LARGE SCALE GENOMIC DNA]</scope>
    <source>
        <strain evidence="8">cv. KIB-2019</strain>
    </source>
</reference>
<evidence type="ECO:0000256" key="5">
    <source>
        <dbReference type="RuleBase" id="RU362057"/>
    </source>
</evidence>
<dbReference type="Pfam" id="PF00201">
    <property type="entry name" value="UDPGT"/>
    <property type="match status" value="1"/>
</dbReference>
<dbReference type="Gene3D" id="3.40.50.2000">
    <property type="entry name" value="Glycogen Phosphorylase B"/>
    <property type="match status" value="2"/>
</dbReference>
<dbReference type="FunFam" id="3.40.50.2000:FF:000060">
    <property type="entry name" value="Glycosyltransferase"/>
    <property type="match status" value="1"/>
</dbReference>
<dbReference type="InterPro" id="IPR035595">
    <property type="entry name" value="UDP_glycos_trans_CS"/>
</dbReference>
<evidence type="ECO:0000256" key="4">
    <source>
        <dbReference type="RuleBase" id="RU003718"/>
    </source>
</evidence>
<dbReference type="CDD" id="cd03784">
    <property type="entry name" value="GT1_Gtf-like"/>
    <property type="match status" value="1"/>
</dbReference>
<dbReference type="Proteomes" id="UP001152561">
    <property type="component" value="Unassembled WGS sequence"/>
</dbReference>
<comment type="caution">
    <text evidence="7">The sequence shown here is derived from an EMBL/GenBank/DDBJ whole genome shotgun (WGS) entry which is preliminary data.</text>
</comment>
<dbReference type="PANTHER" id="PTHR48044:SF45">
    <property type="entry name" value="GLYCOSYLTRANSFERASE"/>
    <property type="match status" value="1"/>
</dbReference>
<dbReference type="PANTHER" id="PTHR48044">
    <property type="entry name" value="GLYCOSYLTRANSFERASE"/>
    <property type="match status" value="1"/>
</dbReference>
<keyword evidence="8" id="KW-1185">Reference proteome</keyword>
<dbReference type="OrthoDB" id="5835829at2759"/>
<dbReference type="GO" id="GO:0008194">
    <property type="term" value="F:UDP-glycosyltransferase activity"/>
    <property type="evidence" value="ECO:0007669"/>
    <property type="project" value="InterPro"/>
</dbReference>
<evidence type="ECO:0000256" key="2">
    <source>
        <dbReference type="ARBA" id="ARBA00022676"/>
    </source>
</evidence>
<name>A0A9Q1LU92_9SOLA</name>